<evidence type="ECO:0000259" key="1">
    <source>
        <dbReference type="Pfam" id="PF17667"/>
    </source>
</evidence>
<evidence type="ECO:0000313" key="2">
    <source>
        <dbReference type="EMBL" id="KAK7048092.1"/>
    </source>
</evidence>
<dbReference type="PROSITE" id="PS00109">
    <property type="entry name" value="PROTEIN_KINASE_TYR"/>
    <property type="match status" value="1"/>
</dbReference>
<dbReference type="InterPro" id="IPR040976">
    <property type="entry name" value="Pkinase_fungal"/>
</dbReference>
<dbReference type="Pfam" id="PF17667">
    <property type="entry name" value="Pkinase_fungal"/>
    <property type="match status" value="1"/>
</dbReference>
<evidence type="ECO:0000313" key="3">
    <source>
        <dbReference type="Proteomes" id="UP001362999"/>
    </source>
</evidence>
<dbReference type="PANTHER" id="PTHR38248">
    <property type="entry name" value="FUNK1 6"/>
    <property type="match status" value="1"/>
</dbReference>
<dbReference type="Proteomes" id="UP001362999">
    <property type="component" value="Unassembled WGS sequence"/>
</dbReference>
<sequence>MVTDDTVSTPTLAEKNDMYFRLCGNTFYKERYQNIEEATDNSLWITAALNRIVGGKKVSQLVRCFTFGEPLFNVDNSFGCATRVYRVILEDDKSEPGPTVYALKDSWRRACRRPEVDFYDAIVKYCEKKGIDTKGMAQCHGSLDLADKRHGWDASLHVTMDAANHERRHTRILLTPVGGPLNEFKSTKALAQALSNAVRHLQIASDAGVLHRDVSEGNLLLQEVPDENGEHQGFLIDWDHAEFTLHGFKFFEQEFKNRARNPTFPKIEESLKYLTGTLPFIAIGVLEEQPHTKHHDLESVHWLLVWMILRHTAHTIEGGPLACNSFFDQLTNDARSTIKRGDLAVPFGAPPGPLHALVNALRFLLKRHYFFEDPEIPLTMSGTSPFTHEAVLHTFSTHLASAEWPPADKALEFKPPKLETYGTEE</sequence>
<comment type="caution">
    <text evidence="2">The sequence shown here is derived from an EMBL/GenBank/DDBJ whole genome shotgun (WGS) entry which is preliminary data.</text>
</comment>
<dbReference type="InterPro" id="IPR008266">
    <property type="entry name" value="Tyr_kinase_AS"/>
</dbReference>
<proteinExistence type="predicted"/>
<dbReference type="EMBL" id="JAWWNJ010000009">
    <property type="protein sequence ID" value="KAK7048092.1"/>
    <property type="molecule type" value="Genomic_DNA"/>
</dbReference>
<dbReference type="InterPro" id="IPR011009">
    <property type="entry name" value="Kinase-like_dom_sf"/>
</dbReference>
<dbReference type="GO" id="GO:0004672">
    <property type="term" value="F:protein kinase activity"/>
    <property type="evidence" value="ECO:0007669"/>
    <property type="project" value="InterPro"/>
</dbReference>
<gene>
    <name evidence="2" type="ORF">R3P38DRAFT_2867299</name>
</gene>
<reference evidence="2 3" key="1">
    <citation type="journal article" date="2024" name="J Genomics">
        <title>Draft genome sequencing and assembly of Favolaschia claudopus CIRM-BRFM 2984 isolated from oak limbs.</title>
        <authorList>
            <person name="Navarro D."/>
            <person name="Drula E."/>
            <person name="Chaduli D."/>
            <person name="Cazenave R."/>
            <person name="Ahrendt S."/>
            <person name="Wang J."/>
            <person name="Lipzen A."/>
            <person name="Daum C."/>
            <person name="Barry K."/>
            <person name="Grigoriev I.V."/>
            <person name="Favel A."/>
            <person name="Rosso M.N."/>
            <person name="Martin F."/>
        </authorList>
    </citation>
    <scope>NUCLEOTIDE SEQUENCE [LARGE SCALE GENOMIC DNA]</scope>
    <source>
        <strain evidence="2 3">CIRM-BRFM 2984</strain>
    </source>
</reference>
<accession>A0AAW0D8R3</accession>
<keyword evidence="3" id="KW-1185">Reference proteome</keyword>
<organism evidence="2 3">
    <name type="scientific">Favolaschia claudopus</name>
    <dbReference type="NCBI Taxonomy" id="2862362"/>
    <lineage>
        <taxon>Eukaryota</taxon>
        <taxon>Fungi</taxon>
        <taxon>Dikarya</taxon>
        <taxon>Basidiomycota</taxon>
        <taxon>Agaricomycotina</taxon>
        <taxon>Agaricomycetes</taxon>
        <taxon>Agaricomycetidae</taxon>
        <taxon>Agaricales</taxon>
        <taxon>Marasmiineae</taxon>
        <taxon>Mycenaceae</taxon>
        <taxon>Favolaschia</taxon>
    </lineage>
</organism>
<dbReference type="AlphaFoldDB" id="A0AAW0D8R3"/>
<name>A0AAW0D8R3_9AGAR</name>
<protein>
    <recommendedName>
        <fullName evidence="1">Fungal-type protein kinase domain-containing protein</fullName>
    </recommendedName>
</protein>
<dbReference type="PANTHER" id="PTHR38248:SF2">
    <property type="entry name" value="FUNK1 11"/>
    <property type="match status" value="1"/>
</dbReference>
<dbReference type="SUPFAM" id="SSF56112">
    <property type="entry name" value="Protein kinase-like (PK-like)"/>
    <property type="match status" value="1"/>
</dbReference>
<dbReference type="Gene3D" id="1.10.510.10">
    <property type="entry name" value="Transferase(Phosphotransferase) domain 1"/>
    <property type="match status" value="1"/>
</dbReference>
<feature type="domain" description="Fungal-type protein kinase" evidence="1">
    <location>
        <begin position="63"/>
        <end position="307"/>
    </location>
</feature>